<feature type="transmembrane region" description="Helical" evidence="14">
    <location>
        <begin position="38"/>
        <end position="64"/>
    </location>
</feature>
<feature type="compositionally biased region" description="Polar residues" evidence="13">
    <location>
        <begin position="391"/>
        <end position="410"/>
    </location>
</feature>
<dbReference type="GO" id="GO:0005272">
    <property type="term" value="F:sodium channel activity"/>
    <property type="evidence" value="ECO:0007669"/>
    <property type="project" value="UniProtKB-KW"/>
</dbReference>
<sequence length="955" mass="108823">MNGMEADSESGSVAGVRFNLMPPKFRLHRDVIFTLEDLFASLGGTTALFVGASVLTVVETVFFLITHLVQFMIRVLPFGLDVGLLGTAAYYLTRLKKPDPQNVISIFGPDPASKDAKSNPEKVVKCVAHRGANLDAPENTLAAFKYCIENDCKFVELDVRTCADGNLILLHDRGLDRIADTHIPDVHSLNWESIKMVNVAAKHPNREKFKEVHPCLFDEAVKFLLENEARMIIDVKGEDSKIWQQLSKGNYPRKISVTQANPSLSISAQAVCHFLERTQRRSNHLGRSDGDIITLLTHRWMEAVEYKDETVETWYRGEKKSMKFAVPRIWREPTDHIHDCYFCVVNPSKRRAGKNAKKIEYPNLPSTSAPVPHSENFPVPSNSRKQKGRKQNAQGQLPLSQISSNSGDSEFVITSPSVEPHLINSEEFDDLVRDLNLPKLKAEILGSRLKQWNLLKNDVIISDQRKRHKTFSGFFTKEDGLCYCNDVKGLFEAIGIPCISSEWRLFIDSSTRSLKAVLLHNGNKFPSLPLAHSVMLKENYESVKMVLQVLKYEEYAWPVIGDFKMVGFLMGMQGGYTKYPCYICLWDSRADALHYQQHSWTQRSEFQIGQHNVKNEPIVKPDHILMPPLHIKLEAKIKAGIFIGPQIKKIMASEQFLRLLSTHEKQAWLSLKAVIHGFLGNRKAENYTELITDMLHNFKVMGCRMSLKVHMLYAHLDKFKDNIGAYSEEQGERFHQDVMNFEKRYQGQYNENMMGDYIWGSYEKVIEGVVKAFEARPSLHRNAVVTCFNPLILYQIRKKNPQIVGALSYRPYAFSAEDYEAEVGPISPRYGDNIAAHTAMRLADLLYSAMWRLSAKWCNVSAVLLHKDIVSPSEVSYWRKRGVRCAGWSVNRPLEKLYWRTVLKAPYLAGTLLGEPPSMLKDEKISERTNLMQESQQFVENLLVDSERNITSGQN</sequence>
<keyword evidence="4 12" id="KW-0894">Sodium channel</keyword>
<evidence type="ECO:0000256" key="4">
    <source>
        <dbReference type="ARBA" id="ARBA00022461"/>
    </source>
</evidence>
<keyword evidence="17" id="KW-1185">Reference proteome</keyword>
<evidence type="ECO:0000256" key="6">
    <source>
        <dbReference type="ARBA" id="ARBA00022989"/>
    </source>
</evidence>
<evidence type="ECO:0000256" key="1">
    <source>
        <dbReference type="ARBA" id="ARBA00004141"/>
    </source>
</evidence>
<feature type="domain" description="GP-PDE" evidence="15">
    <location>
        <begin position="124"/>
        <end position="236"/>
    </location>
</feature>
<keyword evidence="7" id="KW-0915">Sodium</keyword>
<accession>A0A4C1VIM7</accession>
<evidence type="ECO:0000313" key="17">
    <source>
        <dbReference type="Proteomes" id="UP000299102"/>
    </source>
</evidence>
<feature type="region of interest" description="Disordered" evidence="13">
    <location>
        <begin position="360"/>
        <end position="410"/>
    </location>
</feature>
<dbReference type="InterPro" id="IPR030395">
    <property type="entry name" value="GP_PDE_dom"/>
</dbReference>
<name>A0A4C1VIM7_EUMVA</name>
<keyword evidence="8 12" id="KW-0406">Ion transport</keyword>
<comment type="caution">
    <text evidence="16">The sequence shown here is derived from an EMBL/GenBank/DDBJ whole genome shotgun (WGS) entry which is preliminary data.</text>
</comment>
<evidence type="ECO:0000256" key="2">
    <source>
        <dbReference type="ARBA" id="ARBA00007193"/>
    </source>
</evidence>
<evidence type="ECO:0000256" key="9">
    <source>
        <dbReference type="ARBA" id="ARBA00023136"/>
    </source>
</evidence>
<protein>
    <submittedName>
        <fullName evidence="16">Glycerophosphodiester phosphodiesterase 1</fullName>
    </submittedName>
</protein>
<dbReference type="GO" id="GO:0016020">
    <property type="term" value="C:membrane"/>
    <property type="evidence" value="ECO:0007669"/>
    <property type="project" value="UniProtKB-SubCell"/>
</dbReference>
<dbReference type="PANTHER" id="PTHR46114">
    <property type="entry name" value="APPLE DOMAIN-CONTAINING PROTEIN"/>
    <property type="match status" value="1"/>
</dbReference>
<evidence type="ECO:0000256" key="13">
    <source>
        <dbReference type="SAM" id="MobiDB-lite"/>
    </source>
</evidence>
<dbReference type="PROSITE" id="PS51704">
    <property type="entry name" value="GP_PDE"/>
    <property type="match status" value="1"/>
</dbReference>
<dbReference type="PANTHER" id="PTHR46114:SF1">
    <property type="entry name" value="ZAD DOMAIN-CONTAINING PROTEIN"/>
    <property type="match status" value="1"/>
</dbReference>
<evidence type="ECO:0000256" key="10">
    <source>
        <dbReference type="ARBA" id="ARBA00023201"/>
    </source>
</evidence>
<evidence type="ECO:0000313" key="16">
    <source>
        <dbReference type="EMBL" id="GBP38252.1"/>
    </source>
</evidence>
<evidence type="ECO:0000256" key="7">
    <source>
        <dbReference type="ARBA" id="ARBA00023053"/>
    </source>
</evidence>
<evidence type="ECO:0000256" key="8">
    <source>
        <dbReference type="ARBA" id="ARBA00023065"/>
    </source>
</evidence>
<dbReference type="InterPro" id="IPR001873">
    <property type="entry name" value="ENaC"/>
</dbReference>
<organism evidence="16 17">
    <name type="scientific">Eumeta variegata</name>
    <name type="common">Bagworm moth</name>
    <name type="synonym">Eumeta japonica</name>
    <dbReference type="NCBI Taxonomy" id="151549"/>
    <lineage>
        <taxon>Eukaryota</taxon>
        <taxon>Metazoa</taxon>
        <taxon>Ecdysozoa</taxon>
        <taxon>Arthropoda</taxon>
        <taxon>Hexapoda</taxon>
        <taxon>Insecta</taxon>
        <taxon>Pterygota</taxon>
        <taxon>Neoptera</taxon>
        <taxon>Endopterygota</taxon>
        <taxon>Lepidoptera</taxon>
        <taxon>Glossata</taxon>
        <taxon>Ditrysia</taxon>
        <taxon>Tineoidea</taxon>
        <taxon>Psychidae</taxon>
        <taxon>Oiketicinae</taxon>
        <taxon>Eumeta</taxon>
    </lineage>
</organism>
<evidence type="ECO:0000256" key="11">
    <source>
        <dbReference type="ARBA" id="ARBA00023303"/>
    </source>
</evidence>
<dbReference type="Gene3D" id="3.20.20.190">
    <property type="entry name" value="Phosphatidylinositol (PI) phosphodiesterase"/>
    <property type="match status" value="2"/>
</dbReference>
<keyword evidence="5 12" id="KW-0812">Transmembrane</keyword>
<keyword evidence="9 14" id="KW-0472">Membrane</keyword>
<evidence type="ECO:0000259" key="15">
    <source>
        <dbReference type="PROSITE" id="PS51704"/>
    </source>
</evidence>
<dbReference type="SUPFAM" id="SSF51695">
    <property type="entry name" value="PLC-like phosphodiesterases"/>
    <property type="match status" value="2"/>
</dbReference>
<evidence type="ECO:0000256" key="3">
    <source>
        <dbReference type="ARBA" id="ARBA00022448"/>
    </source>
</evidence>
<keyword evidence="10 12" id="KW-0739">Sodium transport</keyword>
<evidence type="ECO:0000256" key="12">
    <source>
        <dbReference type="RuleBase" id="RU000679"/>
    </source>
</evidence>
<reference evidence="16 17" key="1">
    <citation type="journal article" date="2019" name="Commun. Biol.">
        <title>The bagworm genome reveals a unique fibroin gene that provides high tensile strength.</title>
        <authorList>
            <person name="Kono N."/>
            <person name="Nakamura H."/>
            <person name="Ohtoshi R."/>
            <person name="Tomita M."/>
            <person name="Numata K."/>
            <person name="Arakawa K."/>
        </authorList>
    </citation>
    <scope>NUCLEOTIDE SEQUENCE [LARGE SCALE GENOMIC DNA]</scope>
</reference>
<evidence type="ECO:0000256" key="14">
    <source>
        <dbReference type="SAM" id="Phobius"/>
    </source>
</evidence>
<dbReference type="GO" id="GO:0006629">
    <property type="term" value="P:lipid metabolic process"/>
    <property type="evidence" value="ECO:0007669"/>
    <property type="project" value="InterPro"/>
</dbReference>
<evidence type="ECO:0000256" key="5">
    <source>
        <dbReference type="ARBA" id="ARBA00022692"/>
    </source>
</evidence>
<feature type="transmembrane region" description="Helical" evidence="14">
    <location>
        <begin position="71"/>
        <end position="92"/>
    </location>
</feature>
<dbReference type="InterPro" id="IPR017946">
    <property type="entry name" value="PLC-like_Pdiesterase_TIM-brl"/>
</dbReference>
<dbReference type="OrthoDB" id="197419at2759"/>
<dbReference type="GO" id="GO:0008081">
    <property type="term" value="F:phosphoric diester hydrolase activity"/>
    <property type="evidence" value="ECO:0007669"/>
    <property type="project" value="InterPro"/>
</dbReference>
<dbReference type="EMBL" id="BGZK01000345">
    <property type="protein sequence ID" value="GBP38252.1"/>
    <property type="molecule type" value="Genomic_DNA"/>
</dbReference>
<dbReference type="Gene3D" id="1.10.287.770">
    <property type="entry name" value="YojJ-like"/>
    <property type="match status" value="1"/>
</dbReference>
<comment type="similarity">
    <text evidence="2 12">Belongs to the amiloride-sensitive sodium channel (TC 1.A.6) family.</text>
</comment>
<dbReference type="Pfam" id="PF03009">
    <property type="entry name" value="GDPD"/>
    <property type="match status" value="1"/>
</dbReference>
<proteinExistence type="inferred from homology"/>
<dbReference type="STRING" id="151549.A0A4C1VIM7"/>
<keyword evidence="6 14" id="KW-1133">Transmembrane helix</keyword>
<dbReference type="Proteomes" id="UP000299102">
    <property type="component" value="Unassembled WGS sequence"/>
</dbReference>
<comment type="subcellular location">
    <subcellularLocation>
        <location evidence="1">Membrane</location>
        <topology evidence="1">Multi-pass membrane protein</topology>
    </subcellularLocation>
</comment>
<dbReference type="Pfam" id="PF00858">
    <property type="entry name" value="ASC"/>
    <property type="match status" value="1"/>
</dbReference>
<keyword evidence="11 12" id="KW-0407">Ion channel</keyword>
<dbReference type="AlphaFoldDB" id="A0A4C1VIM7"/>
<gene>
    <name evidence="16" type="primary">GDE1</name>
    <name evidence="16" type="ORF">EVAR_18132_1</name>
</gene>
<keyword evidence="3 12" id="KW-0813">Transport</keyword>